<accession>A0A158KC43</accession>
<reference evidence="2" key="1">
    <citation type="submission" date="2016-01" db="EMBL/GenBank/DDBJ databases">
        <authorList>
            <person name="Peeters Charlotte."/>
        </authorList>
    </citation>
    <scope>NUCLEOTIDE SEQUENCE</scope>
    <source>
        <strain evidence="2">LMG 22936</strain>
    </source>
</reference>
<dbReference type="STRING" id="326475.AWB66_05889"/>
<sequence>MARTQSRAYIPKDVRRDLWIAAAGRCEFRGCCKPVDRDFLTKEKCVVGEYAHIIGDSPDAARGVAGESERLAKDPSNLMIACFDCHSRIDRNGRDNEFSAEELRRMKREHEARVELIYSATGVRESLPILMSFPVGTHVPVVDIRQVHYALLENSSYTTFPVGQYVHIDKSDFGALDDSTEFWPRAERVVSDVYEQRIRPLLTARGGVSHLTIAAFAPIPMLMKLGALIGDKTEASVLDLPVERWLWDANPNCPAPSYVFDVPEKLPREVAAVVSVSGRANWPDNMTTVEFRAAQPNWSIIRTEAHILHFRQQFNAFLTKLTDAGVRVLHLHPATPLSGERGDWQNSAAKDFRRGARLGVESAGLDARGTFKVAALDIPFLRGYFAPMKNA</sequence>
<evidence type="ECO:0000259" key="1">
    <source>
        <dbReference type="Pfam" id="PF18145"/>
    </source>
</evidence>
<dbReference type="Proteomes" id="UP000054717">
    <property type="component" value="Unassembled WGS sequence"/>
</dbReference>
<dbReference type="InterPro" id="IPR003615">
    <property type="entry name" value="HNH_nuc"/>
</dbReference>
<dbReference type="CDD" id="cd00085">
    <property type="entry name" value="HNHc"/>
    <property type="match status" value="1"/>
</dbReference>
<gene>
    <name evidence="2" type="ORF">AWB66_05889</name>
</gene>
<evidence type="ECO:0000313" key="3">
    <source>
        <dbReference type="Proteomes" id="UP000054717"/>
    </source>
</evidence>
<comment type="caution">
    <text evidence="2">The sequence shown here is derived from an EMBL/GenBank/DDBJ whole genome shotgun (WGS) entry which is preliminary data.</text>
</comment>
<dbReference type="Pfam" id="PF18145">
    <property type="entry name" value="SAVED"/>
    <property type="match status" value="1"/>
</dbReference>
<dbReference type="EMBL" id="FCNZ02000043">
    <property type="protein sequence ID" value="SAL78654.1"/>
    <property type="molecule type" value="Genomic_DNA"/>
</dbReference>
<proteinExistence type="predicted"/>
<dbReference type="RefSeq" id="WP_125469825.1">
    <property type="nucleotide sequence ID" value="NZ_FCNZ02000043.1"/>
</dbReference>
<organism evidence="2 3">
    <name type="scientific">Caballeronia telluris</name>
    <dbReference type="NCBI Taxonomy" id="326475"/>
    <lineage>
        <taxon>Bacteria</taxon>
        <taxon>Pseudomonadati</taxon>
        <taxon>Pseudomonadota</taxon>
        <taxon>Betaproteobacteria</taxon>
        <taxon>Burkholderiales</taxon>
        <taxon>Burkholderiaceae</taxon>
        <taxon>Caballeronia</taxon>
    </lineage>
</organism>
<evidence type="ECO:0000313" key="2">
    <source>
        <dbReference type="EMBL" id="SAL78654.1"/>
    </source>
</evidence>
<dbReference type="NCBIfam" id="NF033611">
    <property type="entry name" value="SAVED"/>
    <property type="match status" value="1"/>
</dbReference>
<keyword evidence="3" id="KW-1185">Reference proteome</keyword>
<protein>
    <recommendedName>
        <fullName evidence="1">SMODS-associated and fused to various effectors domain-containing protein</fullName>
    </recommendedName>
</protein>
<feature type="domain" description="SMODS-associated and fused to various effectors" evidence="1">
    <location>
        <begin position="196"/>
        <end position="338"/>
    </location>
</feature>
<dbReference type="InterPro" id="IPR040836">
    <property type="entry name" value="SAVED"/>
</dbReference>
<dbReference type="AlphaFoldDB" id="A0A158KC43"/>
<name>A0A158KC43_9BURK</name>